<dbReference type="Proteomes" id="UP000681967">
    <property type="component" value="Unassembled WGS sequence"/>
</dbReference>
<sequence length="66" mass="7684">GRLIDLVKKKGTNLNRVTYLVFDEADRMFDMGFEPQVRSIADHVRPDRQCLLFSATFKKKVERLGL</sequence>
<feature type="domain" description="Helicase ATP-binding" evidence="3">
    <location>
        <begin position="1"/>
        <end position="66"/>
    </location>
</feature>
<dbReference type="GO" id="GO:0016787">
    <property type="term" value="F:hydrolase activity"/>
    <property type="evidence" value="ECO:0007669"/>
    <property type="project" value="UniProtKB-KW"/>
</dbReference>
<accession>A0A8S3HFG7</accession>
<dbReference type="PROSITE" id="PS00039">
    <property type="entry name" value="DEAD_ATP_HELICASE"/>
    <property type="match status" value="1"/>
</dbReference>
<evidence type="ECO:0000256" key="1">
    <source>
        <dbReference type="ARBA" id="ARBA00022801"/>
    </source>
</evidence>
<proteinExistence type="predicted"/>
<dbReference type="PROSITE" id="PS51192">
    <property type="entry name" value="HELICASE_ATP_BIND_1"/>
    <property type="match status" value="1"/>
</dbReference>
<dbReference type="AlphaFoldDB" id="A0A8S3HFG7"/>
<keyword evidence="2" id="KW-0547">Nucleotide-binding</keyword>
<feature type="non-terminal residue" evidence="4">
    <location>
        <position position="1"/>
    </location>
</feature>
<keyword evidence="2" id="KW-0067">ATP-binding</keyword>
<keyword evidence="1" id="KW-0378">Hydrolase</keyword>
<dbReference type="SUPFAM" id="SSF52540">
    <property type="entry name" value="P-loop containing nucleoside triphosphate hydrolases"/>
    <property type="match status" value="1"/>
</dbReference>
<organism evidence="4 5">
    <name type="scientific">Rotaria magnacalcarata</name>
    <dbReference type="NCBI Taxonomy" id="392030"/>
    <lineage>
        <taxon>Eukaryota</taxon>
        <taxon>Metazoa</taxon>
        <taxon>Spiralia</taxon>
        <taxon>Gnathifera</taxon>
        <taxon>Rotifera</taxon>
        <taxon>Eurotatoria</taxon>
        <taxon>Bdelloidea</taxon>
        <taxon>Philodinida</taxon>
        <taxon>Philodinidae</taxon>
        <taxon>Rotaria</taxon>
    </lineage>
</organism>
<dbReference type="InterPro" id="IPR000629">
    <property type="entry name" value="RNA-helicase_DEAD-box_CS"/>
</dbReference>
<evidence type="ECO:0000259" key="3">
    <source>
        <dbReference type="PROSITE" id="PS51192"/>
    </source>
</evidence>
<dbReference type="Gene3D" id="3.40.50.300">
    <property type="entry name" value="P-loop containing nucleotide triphosphate hydrolases"/>
    <property type="match status" value="1"/>
</dbReference>
<reference evidence="4" key="1">
    <citation type="submission" date="2021-02" db="EMBL/GenBank/DDBJ databases">
        <authorList>
            <person name="Nowell W R."/>
        </authorList>
    </citation>
    <scope>NUCLEOTIDE SEQUENCE</scope>
</reference>
<keyword evidence="2" id="KW-0347">Helicase</keyword>
<dbReference type="GO" id="GO:0003676">
    <property type="term" value="F:nucleic acid binding"/>
    <property type="evidence" value="ECO:0007669"/>
    <property type="project" value="InterPro"/>
</dbReference>
<feature type="non-terminal residue" evidence="4">
    <location>
        <position position="66"/>
    </location>
</feature>
<name>A0A8S3HFG7_9BILA</name>
<gene>
    <name evidence="4" type="ORF">BYL167_LOCUS78779</name>
</gene>
<evidence type="ECO:0000313" key="4">
    <source>
        <dbReference type="EMBL" id="CAF5179731.1"/>
    </source>
</evidence>
<dbReference type="GO" id="GO:0005524">
    <property type="term" value="F:ATP binding"/>
    <property type="evidence" value="ECO:0007669"/>
    <property type="project" value="InterPro"/>
</dbReference>
<comment type="caution">
    <text evidence="4">The sequence shown here is derived from an EMBL/GenBank/DDBJ whole genome shotgun (WGS) entry which is preliminary data.</text>
</comment>
<dbReference type="InterPro" id="IPR014001">
    <property type="entry name" value="Helicase_ATP-bd"/>
</dbReference>
<dbReference type="GO" id="GO:0004386">
    <property type="term" value="F:helicase activity"/>
    <property type="evidence" value="ECO:0007669"/>
    <property type="project" value="UniProtKB-KW"/>
</dbReference>
<dbReference type="PANTHER" id="PTHR47958">
    <property type="entry name" value="ATP-DEPENDENT RNA HELICASE DBP3"/>
    <property type="match status" value="1"/>
</dbReference>
<dbReference type="EMBL" id="CAJOBH010289826">
    <property type="protein sequence ID" value="CAF5179731.1"/>
    <property type="molecule type" value="Genomic_DNA"/>
</dbReference>
<dbReference type="InterPro" id="IPR027417">
    <property type="entry name" value="P-loop_NTPase"/>
</dbReference>
<evidence type="ECO:0000313" key="5">
    <source>
        <dbReference type="Proteomes" id="UP000681967"/>
    </source>
</evidence>
<dbReference type="InterPro" id="IPR011545">
    <property type="entry name" value="DEAD/DEAH_box_helicase_dom"/>
</dbReference>
<evidence type="ECO:0000256" key="2">
    <source>
        <dbReference type="ARBA" id="ARBA00022806"/>
    </source>
</evidence>
<dbReference type="Pfam" id="PF00270">
    <property type="entry name" value="DEAD"/>
    <property type="match status" value="1"/>
</dbReference>
<protein>
    <recommendedName>
        <fullName evidence="3">Helicase ATP-binding domain-containing protein</fullName>
    </recommendedName>
</protein>